<keyword evidence="2" id="KW-1185">Reference proteome</keyword>
<dbReference type="AlphaFoldDB" id="A0A9Q0FJY6"/>
<organism evidence="1 2">
    <name type="scientific">Turnera subulata</name>
    <dbReference type="NCBI Taxonomy" id="218843"/>
    <lineage>
        <taxon>Eukaryota</taxon>
        <taxon>Viridiplantae</taxon>
        <taxon>Streptophyta</taxon>
        <taxon>Embryophyta</taxon>
        <taxon>Tracheophyta</taxon>
        <taxon>Spermatophyta</taxon>
        <taxon>Magnoliopsida</taxon>
        <taxon>eudicotyledons</taxon>
        <taxon>Gunneridae</taxon>
        <taxon>Pentapetalae</taxon>
        <taxon>rosids</taxon>
        <taxon>fabids</taxon>
        <taxon>Malpighiales</taxon>
        <taxon>Passifloraceae</taxon>
        <taxon>Turnera</taxon>
    </lineage>
</organism>
<name>A0A9Q0FJY6_9ROSI</name>
<comment type="caution">
    <text evidence="1">The sequence shown here is derived from an EMBL/GenBank/DDBJ whole genome shotgun (WGS) entry which is preliminary data.</text>
</comment>
<evidence type="ECO:0000313" key="2">
    <source>
        <dbReference type="Proteomes" id="UP001141552"/>
    </source>
</evidence>
<sequence>MPTFAEEAIKALSTVSALNRNNLAGQEIFYVAAGDMMLQKELNLLFFSSCLLLKSLVDLTAMTDLDLEVGEGRRDANTGELLSVLRGLQ</sequence>
<accession>A0A9Q0FJY6</accession>
<evidence type="ECO:0000313" key="1">
    <source>
        <dbReference type="EMBL" id="KAJ4832893.1"/>
    </source>
</evidence>
<reference evidence="1" key="2">
    <citation type="journal article" date="2023" name="Plants (Basel)">
        <title>Annotation of the Turnera subulata (Passifloraceae) Draft Genome Reveals the S-Locus Evolved after the Divergence of Turneroideae from Passifloroideae in a Stepwise Manner.</title>
        <authorList>
            <person name="Henning P.M."/>
            <person name="Roalson E.H."/>
            <person name="Mir W."/>
            <person name="McCubbin A.G."/>
            <person name="Shore J.S."/>
        </authorList>
    </citation>
    <scope>NUCLEOTIDE SEQUENCE</scope>
    <source>
        <strain evidence="1">F60SS</strain>
    </source>
</reference>
<reference evidence="1" key="1">
    <citation type="submission" date="2022-02" db="EMBL/GenBank/DDBJ databases">
        <authorList>
            <person name="Henning P.M."/>
            <person name="McCubbin A.G."/>
            <person name="Shore J.S."/>
        </authorList>
    </citation>
    <scope>NUCLEOTIDE SEQUENCE</scope>
    <source>
        <strain evidence="1">F60SS</strain>
        <tissue evidence="1">Leaves</tissue>
    </source>
</reference>
<proteinExistence type="predicted"/>
<feature type="non-terminal residue" evidence="1">
    <location>
        <position position="1"/>
    </location>
</feature>
<dbReference type="OrthoDB" id="10250458at2759"/>
<gene>
    <name evidence="1" type="ORF">Tsubulata_026353</name>
</gene>
<dbReference type="Proteomes" id="UP001141552">
    <property type="component" value="Unassembled WGS sequence"/>
</dbReference>
<protein>
    <submittedName>
        <fullName evidence="1">Uncharacterized protein</fullName>
    </submittedName>
</protein>
<dbReference type="EMBL" id="JAKUCV010005049">
    <property type="protein sequence ID" value="KAJ4832893.1"/>
    <property type="molecule type" value="Genomic_DNA"/>
</dbReference>